<gene>
    <name evidence="2" type="ORF">B0T11DRAFT_108574</name>
</gene>
<sequence length="183" mass="20016">MRMFPGGCGSRPPEPTTHLQRITASLWTISSSRLCSAHHHPATARSARDRCCDSSHSLRWKQMAFSHSPWVVDPASRSLVPRVYDDNAAEPPAGLQTPSPRSGDQGQLMRCGTNEGGRNPRRLTADGMLSRPFLSFFLCLPHHVALSRSRSESSPSPSRPAWTLHCAEASAPHPPNSSMQGRS</sequence>
<feature type="region of interest" description="Disordered" evidence="1">
    <location>
        <begin position="148"/>
        <end position="183"/>
    </location>
</feature>
<proteinExistence type="predicted"/>
<feature type="region of interest" description="Disordered" evidence="1">
    <location>
        <begin position="85"/>
        <end position="124"/>
    </location>
</feature>
<keyword evidence="3" id="KW-1185">Reference proteome</keyword>
<dbReference type="Proteomes" id="UP000813385">
    <property type="component" value="Unassembled WGS sequence"/>
</dbReference>
<accession>A0A8K0TD86</accession>
<feature type="compositionally biased region" description="Polar residues" evidence="1">
    <location>
        <begin position="96"/>
        <end position="105"/>
    </location>
</feature>
<protein>
    <submittedName>
        <fullName evidence="2">Uncharacterized protein</fullName>
    </submittedName>
</protein>
<evidence type="ECO:0000313" key="2">
    <source>
        <dbReference type="EMBL" id="KAH7358794.1"/>
    </source>
</evidence>
<comment type="caution">
    <text evidence="2">The sequence shown here is derived from an EMBL/GenBank/DDBJ whole genome shotgun (WGS) entry which is preliminary data.</text>
</comment>
<organism evidence="2 3">
    <name type="scientific">Plectosphaerella cucumerina</name>
    <dbReference type="NCBI Taxonomy" id="40658"/>
    <lineage>
        <taxon>Eukaryota</taxon>
        <taxon>Fungi</taxon>
        <taxon>Dikarya</taxon>
        <taxon>Ascomycota</taxon>
        <taxon>Pezizomycotina</taxon>
        <taxon>Sordariomycetes</taxon>
        <taxon>Hypocreomycetidae</taxon>
        <taxon>Glomerellales</taxon>
        <taxon>Plectosphaerellaceae</taxon>
        <taxon>Plectosphaerella</taxon>
    </lineage>
</organism>
<evidence type="ECO:0000256" key="1">
    <source>
        <dbReference type="SAM" id="MobiDB-lite"/>
    </source>
</evidence>
<reference evidence="2" key="1">
    <citation type="journal article" date="2021" name="Nat. Commun.">
        <title>Genetic determinants of endophytism in the Arabidopsis root mycobiome.</title>
        <authorList>
            <person name="Mesny F."/>
            <person name="Miyauchi S."/>
            <person name="Thiergart T."/>
            <person name="Pickel B."/>
            <person name="Atanasova L."/>
            <person name="Karlsson M."/>
            <person name="Huettel B."/>
            <person name="Barry K.W."/>
            <person name="Haridas S."/>
            <person name="Chen C."/>
            <person name="Bauer D."/>
            <person name="Andreopoulos W."/>
            <person name="Pangilinan J."/>
            <person name="LaButti K."/>
            <person name="Riley R."/>
            <person name="Lipzen A."/>
            <person name="Clum A."/>
            <person name="Drula E."/>
            <person name="Henrissat B."/>
            <person name="Kohler A."/>
            <person name="Grigoriev I.V."/>
            <person name="Martin F.M."/>
            <person name="Hacquard S."/>
        </authorList>
    </citation>
    <scope>NUCLEOTIDE SEQUENCE</scope>
    <source>
        <strain evidence="2">MPI-CAGE-AT-0016</strain>
    </source>
</reference>
<dbReference type="AlphaFoldDB" id="A0A8K0TD86"/>
<name>A0A8K0TD86_9PEZI</name>
<evidence type="ECO:0000313" key="3">
    <source>
        <dbReference type="Proteomes" id="UP000813385"/>
    </source>
</evidence>
<dbReference type="EMBL" id="JAGPXD010000004">
    <property type="protein sequence ID" value="KAH7358794.1"/>
    <property type="molecule type" value="Genomic_DNA"/>
</dbReference>